<sequence>MSDTTSSAPVPAAAEATSTPAAAPASAAKPVKPVKPVKHEKSAKAPRAAGKRSSAPAAAKSKPAARQAPAARETKAKKPKLVRDSFTIPKEEYAAIEGLKQRLALQGRPAKKSELLRAGLVLLASLSDAALAKAMQAIPSIKTGRPKAEPTETTAAAKPAKAPKVRAAGKA</sequence>
<feature type="compositionally biased region" description="Low complexity" evidence="1">
    <location>
        <begin position="1"/>
        <end position="31"/>
    </location>
</feature>
<gene>
    <name evidence="2" type="ORF">SAMN04489708_11353</name>
</gene>
<dbReference type="Proteomes" id="UP000199317">
    <property type="component" value="Unassembled WGS sequence"/>
</dbReference>
<dbReference type="AlphaFoldDB" id="A0A1H0SSU8"/>
<name>A0A1H0SSU8_9BURK</name>
<dbReference type="RefSeq" id="WP_092834777.1">
    <property type="nucleotide sequence ID" value="NZ_CP028290.1"/>
</dbReference>
<feature type="region of interest" description="Disordered" evidence="1">
    <location>
        <begin position="143"/>
        <end position="171"/>
    </location>
</feature>
<dbReference type="OrthoDB" id="9182647at2"/>
<reference evidence="3" key="1">
    <citation type="submission" date="2016-10" db="EMBL/GenBank/DDBJ databases">
        <authorList>
            <person name="Varghese N."/>
            <person name="Submissions S."/>
        </authorList>
    </citation>
    <scope>NUCLEOTIDE SEQUENCE [LARGE SCALE GENOMIC DNA]</scope>
    <source>
        <strain evidence="3">DSM 17101</strain>
    </source>
</reference>
<feature type="compositionally biased region" description="Basic residues" evidence="1">
    <location>
        <begin position="161"/>
        <end position="171"/>
    </location>
</feature>
<evidence type="ECO:0000256" key="1">
    <source>
        <dbReference type="SAM" id="MobiDB-lite"/>
    </source>
</evidence>
<protein>
    <submittedName>
        <fullName evidence="2">Uncharacterized protein</fullName>
    </submittedName>
</protein>
<proteinExistence type="predicted"/>
<dbReference type="EMBL" id="FNJL01000013">
    <property type="protein sequence ID" value="SDP44857.1"/>
    <property type="molecule type" value="Genomic_DNA"/>
</dbReference>
<organism evidence="2 3">
    <name type="scientific">Paracidovorax cattleyae</name>
    <dbReference type="NCBI Taxonomy" id="80868"/>
    <lineage>
        <taxon>Bacteria</taxon>
        <taxon>Pseudomonadati</taxon>
        <taxon>Pseudomonadota</taxon>
        <taxon>Betaproteobacteria</taxon>
        <taxon>Burkholderiales</taxon>
        <taxon>Comamonadaceae</taxon>
        <taxon>Paracidovorax</taxon>
    </lineage>
</organism>
<evidence type="ECO:0000313" key="2">
    <source>
        <dbReference type="EMBL" id="SDP44857.1"/>
    </source>
</evidence>
<feature type="compositionally biased region" description="Low complexity" evidence="1">
    <location>
        <begin position="45"/>
        <end position="71"/>
    </location>
</feature>
<accession>A0A1H0SSU8</accession>
<feature type="region of interest" description="Disordered" evidence="1">
    <location>
        <begin position="1"/>
        <end position="84"/>
    </location>
</feature>
<evidence type="ECO:0000313" key="3">
    <source>
        <dbReference type="Proteomes" id="UP000199317"/>
    </source>
</evidence>
<feature type="compositionally biased region" description="Low complexity" evidence="1">
    <location>
        <begin position="151"/>
        <end position="160"/>
    </location>
</feature>
<keyword evidence="3" id="KW-1185">Reference proteome</keyword>